<dbReference type="GO" id="GO:0006635">
    <property type="term" value="P:fatty acid beta-oxidation"/>
    <property type="evidence" value="ECO:0007669"/>
    <property type="project" value="TreeGrafter"/>
</dbReference>
<reference evidence="7" key="3">
    <citation type="submission" date="2025-09" db="UniProtKB">
        <authorList>
            <consortium name="Ensembl"/>
        </authorList>
    </citation>
    <scope>IDENTIFICATION</scope>
</reference>
<reference evidence="8" key="1">
    <citation type="submission" date="2003-08" db="EMBL/GenBank/DDBJ databases">
        <authorList>
            <person name="Birren B."/>
            <person name="Nusbaum C."/>
            <person name="Abebe A."/>
            <person name="Abouelleil A."/>
            <person name="Adekoya E."/>
            <person name="Ait-zahra M."/>
            <person name="Allen N."/>
            <person name="Allen T."/>
            <person name="An P."/>
            <person name="Anderson M."/>
            <person name="Anderson S."/>
            <person name="Arachchi H."/>
            <person name="Armbruster J."/>
            <person name="Bachantsang P."/>
            <person name="Baldwin J."/>
            <person name="Barry A."/>
            <person name="Bayul T."/>
            <person name="Blitshsteyn B."/>
            <person name="Bloom T."/>
            <person name="Blye J."/>
            <person name="Boguslavskiy L."/>
            <person name="Borowsky M."/>
            <person name="Boukhgalter B."/>
            <person name="Brunache A."/>
            <person name="Butler J."/>
            <person name="Calixte N."/>
            <person name="Calvo S."/>
            <person name="Camarata J."/>
            <person name="Campo K."/>
            <person name="Chang J."/>
            <person name="Cheshatsang Y."/>
            <person name="Citroen M."/>
            <person name="Collymore A."/>
            <person name="Considine T."/>
            <person name="Cook A."/>
            <person name="Cooke P."/>
            <person name="Corum B."/>
            <person name="Cuomo C."/>
            <person name="David R."/>
            <person name="Dawoe T."/>
            <person name="Degray S."/>
            <person name="Dodge S."/>
            <person name="Dooley K."/>
            <person name="Dorje P."/>
            <person name="Dorjee K."/>
            <person name="Dorris L."/>
            <person name="Duffey N."/>
            <person name="Dupes A."/>
            <person name="Elkins T."/>
            <person name="Engels R."/>
            <person name="Erickson J."/>
            <person name="Farina A."/>
            <person name="Faro S."/>
            <person name="Ferreira P."/>
            <person name="Fischer H."/>
            <person name="Fitzgerald M."/>
            <person name="Foley K."/>
            <person name="Gage D."/>
            <person name="Galagan J."/>
            <person name="Gearin G."/>
            <person name="Gnerre S."/>
            <person name="Gnirke A."/>
            <person name="Goyette A."/>
            <person name="Graham J."/>
            <person name="Grandbois E."/>
            <person name="Gyaltsen K."/>
            <person name="Hafez N."/>
            <person name="Hagopian D."/>
            <person name="Hagos B."/>
            <person name="Hall J."/>
            <person name="Hatcher B."/>
            <person name="Heller A."/>
            <person name="Higgins H."/>
            <person name="Honan T."/>
            <person name="Horn A."/>
            <person name="Houde N."/>
            <person name="Hughes L."/>
            <person name="Hulme W."/>
            <person name="Husby E."/>
            <person name="Iliev I."/>
            <person name="Jaffe D."/>
            <person name="Jones C."/>
            <person name="Kamal M."/>
            <person name="Kamat A."/>
            <person name="Kamvysselis M."/>
            <person name="Karlsson E."/>
            <person name="Kells C."/>
            <person name="Kieu A."/>
            <person name="Kisner P."/>
            <person name="Kodira C."/>
            <person name="Kulbokas E."/>
            <person name="Labutti K."/>
            <person name="Lama D."/>
            <person name="Landers T."/>
            <person name="Leger J."/>
            <person name="Levine S."/>
            <person name="Lewis D."/>
            <person name="Lewis T."/>
            <person name="Lindblad-toh K."/>
            <person name="Liu X."/>
            <person name="Lokyitsang T."/>
            <person name="Lokyitsang Y."/>
            <person name="Lucien O."/>
            <person name="Lui A."/>
            <person name="Ma L.J."/>
            <person name="Mabbitt R."/>
            <person name="Macdonald J."/>
            <person name="Maclean C."/>
            <person name="Major J."/>
            <person name="Manning J."/>
            <person name="Marabella R."/>
            <person name="Maru K."/>
            <person name="Matthews C."/>
            <person name="Mauceli E."/>
            <person name="Mccarthy M."/>
            <person name="Mcdonough S."/>
            <person name="Mcghee T."/>
            <person name="Meldrim J."/>
            <person name="Meneus L."/>
            <person name="Mesirov J."/>
            <person name="Mihalev A."/>
            <person name="Mihova T."/>
            <person name="Mikkelsen T."/>
            <person name="Mlenga V."/>
            <person name="Moru K."/>
            <person name="Mozes J."/>
            <person name="Mulrain L."/>
            <person name="Munson G."/>
            <person name="Naylor J."/>
            <person name="Newes C."/>
            <person name="Nguyen C."/>
            <person name="Nguyen N."/>
            <person name="Nguyen T."/>
            <person name="Nicol R."/>
            <person name="Nielsen C."/>
            <person name="Nizzari M."/>
            <person name="Norbu C."/>
            <person name="Norbu N."/>
            <person name="O'donnell P."/>
            <person name="Okoawo O."/>
            <person name="O'leary S."/>
            <person name="Omotosho B."/>
            <person name="O'neill K."/>
            <person name="Osman S."/>
            <person name="Parker S."/>
            <person name="Perrin D."/>
            <person name="Phunkhang P."/>
            <person name="Piqani B."/>
            <person name="Purcell S."/>
            <person name="Rachupka T."/>
            <person name="Ramasamy U."/>
            <person name="Rameau R."/>
            <person name="Ray V."/>
            <person name="Raymond C."/>
            <person name="Retta R."/>
            <person name="Richardson S."/>
            <person name="Rise C."/>
            <person name="Rodriguez J."/>
            <person name="Rogers J."/>
            <person name="Rogov P."/>
            <person name="Rutman M."/>
            <person name="Schupbach R."/>
            <person name="Seaman C."/>
            <person name="Settipalli S."/>
            <person name="Sharpe T."/>
            <person name="Sheridan J."/>
            <person name="Sherpa N."/>
            <person name="Shi J."/>
            <person name="Smirnov S."/>
            <person name="Smith C."/>
            <person name="Sougnez C."/>
            <person name="Spencer B."/>
            <person name="Stalker J."/>
            <person name="Stange-thomann N."/>
            <person name="Stavropoulos S."/>
            <person name="Stetson K."/>
            <person name="Stone C."/>
            <person name="Stone S."/>
            <person name="Stubbs M."/>
            <person name="Talamas J."/>
            <person name="Tchuinga P."/>
            <person name="Tenzing P."/>
            <person name="Tesfaye S."/>
            <person name="Theodore J."/>
            <person name="Thoulutsang Y."/>
            <person name="Topham K."/>
            <person name="Towey S."/>
            <person name="Tsamla T."/>
            <person name="Tsomo N."/>
            <person name="Vallee D."/>
            <person name="Vassiliev H."/>
            <person name="Venkataraman V."/>
            <person name="Vinson J."/>
            <person name="Vo A."/>
            <person name="Wade C."/>
            <person name="Wang S."/>
            <person name="Wangchuk T."/>
            <person name="Wangdi T."/>
            <person name="Whittaker C."/>
            <person name="Wilkinson J."/>
            <person name="Wu Y."/>
            <person name="Wyman D."/>
            <person name="Yadav S."/>
            <person name="Yang S."/>
            <person name="Yang X."/>
            <person name="Yeager S."/>
            <person name="Yee E."/>
            <person name="Young G."/>
            <person name="Zainoun J."/>
            <person name="Zembeck L."/>
            <person name="Zimmer A."/>
            <person name="Zody M."/>
            <person name="Lander E."/>
        </authorList>
    </citation>
    <scope>NUCLEOTIDE SEQUENCE [LARGE SCALE GENOMIC DNA]</scope>
</reference>
<keyword evidence="6" id="KW-0456">Lyase</keyword>
<dbReference type="STRING" id="51511.ENSCSAVP00000015534"/>
<dbReference type="GO" id="GO:0004300">
    <property type="term" value="F:enoyl-CoA hydratase activity"/>
    <property type="evidence" value="ECO:0007669"/>
    <property type="project" value="UniProtKB-ARBA"/>
</dbReference>
<comment type="similarity">
    <text evidence="2">Belongs to the enoyl-CoA hydratase/isomerase family.</text>
</comment>
<dbReference type="Gene3D" id="3.90.226.10">
    <property type="entry name" value="2-enoyl-CoA Hydratase, Chain A, domain 1"/>
    <property type="match status" value="1"/>
</dbReference>
<dbReference type="PANTHER" id="PTHR11941">
    <property type="entry name" value="ENOYL-COA HYDRATASE-RELATED"/>
    <property type="match status" value="1"/>
</dbReference>
<dbReference type="Proteomes" id="UP000007875">
    <property type="component" value="Unassembled WGS sequence"/>
</dbReference>
<organism evidence="7 8">
    <name type="scientific">Ciona savignyi</name>
    <name type="common">Pacific transparent sea squirt</name>
    <dbReference type="NCBI Taxonomy" id="51511"/>
    <lineage>
        <taxon>Eukaryota</taxon>
        <taxon>Metazoa</taxon>
        <taxon>Chordata</taxon>
        <taxon>Tunicata</taxon>
        <taxon>Ascidiacea</taxon>
        <taxon>Phlebobranchia</taxon>
        <taxon>Cionidae</taxon>
        <taxon>Ciona</taxon>
    </lineage>
</organism>
<evidence type="ECO:0000256" key="4">
    <source>
        <dbReference type="ARBA" id="ARBA00022990"/>
    </source>
</evidence>
<dbReference type="GO" id="GO:0003723">
    <property type="term" value="F:RNA binding"/>
    <property type="evidence" value="ECO:0007669"/>
    <property type="project" value="UniProtKB-ARBA"/>
</dbReference>
<keyword evidence="3" id="KW-0809">Transit peptide</keyword>
<dbReference type="InterPro" id="IPR001753">
    <property type="entry name" value="Enoyl-CoA_hydra/iso"/>
</dbReference>
<evidence type="ECO:0000256" key="1">
    <source>
        <dbReference type="ARBA" id="ARBA00004173"/>
    </source>
</evidence>
<dbReference type="Pfam" id="PF00378">
    <property type="entry name" value="ECH_1"/>
    <property type="match status" value="1"/>
</dbReference>
<evidence type="ECO:0000313" key="8">
    <source>
        <dbReference type="Proteomes" id="UP000007875"/>
    </source>
</evidence>
<dbReference type="InterPro" id="IPR014748">
    <property type="entry name" value="Enoyl-CoA_hydra_C"/>
</dbReference>
<evidence type="ECO:0000256" key="5">
    <source>
        <dbReference type="ARBA" id="ARBA00023128"/>
    </source>
</evidence>
<reference evidence="7" key="2">
    <citation type="submission" date="2025-08" db="UniProtKB">
        <authorList>
            <consortium name="Ensembl"/>
        </authorList>
    </citation>
    <scope>IDENTIFICATION</scope>
</reference>
<protein>
    <submittedName>
        <fullName evidence="7">Uncharacterized protein</fullName>
    </submittedName>
</protein>
<keyword evidence="4" id="KW-0007">Acetylation</keyword>
<dbReference type="FunCoup" id="H2ZD68">
    <property type="interactions" value="211"/>
</dbReference>
<dbReference type="HOGENOM" id="CLU_009834_7_6_1"/>
<proteinExistence type="inferred from homology"/>
<keyword evidence="8" id="KW-1185">Reference proteome</keyword>
<sequence length="302" mass="32686">MHCSRRLIKVVSSSLSTLQGRCVLRSLSTSTPLNSNQEELSTTHLDGDLEGITVLGLNRPESRNSIGRNLGKMVTEVVEEMKYNNNIRVLILRSMVPGIFCAGADLKERRTMSESEVGPFVGRLRQIMFDLQQFPVPTIAAMDGTAVGGGLEMALGFDMRVAASDSKLGLVETKLAIIPGGGGTQNLARAIGPSLAKEMIYTARVIDGNQAHKIGLVNHVVPQNENGDAAFLRALELAKEIVPQGPIALRMAKQAINRGIEVDLSTGLAIEQGCYAQVIPTKDRLEGLNAFKEKRKPNYKGH</sequence>
<dbReference type="FunFam" id="3.90.226.10:FF:000022">
    <property type="entry name" value="methylglutaconyl-CoA hydratase, mitochondrial isoform X1"/>
    <property type="match status" value="1"/>
</dbReference>
<evidence type="ECO:0000256" key="2">
    <source>
        <dbReference type="ARBA" id="ARBA00005254"/>
    </source>
</evidence>
<dbReference type="GeneTree" id="ENSGT00940000157484"/>
<evidence type="ECO:0000256" key="6">
    <source>
        <dbReference type="ARBA" id="ARBA00023239"/>
    </source>
</evidence>
<dbReference type="InParanoid" id="H2ZD68"/>
<dbReference type="InterPro" id="IPR029045">
    <property type="entry name" value="ClpP/crotonase-like_dom_sf"/>
</dbReference>
<evidence type="ECO:0000256" key="3">
    <source>
        <dbReference type="ARBA" id="ARBA00022946"/>
    </source>
</evidence>
<name>H2ZD68_CIOSA</name>
<dbReference type="Ensembl" id="ENSCSAVT00000015712.1">
    <property type="protein sequence ID" value="ENSCSAVP00000015534.1"/>
    <property type="gene ID" value="ENSCSAVG00000009119.1"/>
</dbReference>
<dbReference type="AlphaFoldDB" id="H2ZD68"/>
<dbReference type="GO" id="GO:0005739">
    <property type="term" value="C:mitochondrion"/>
    <property type="evidence" value="ECO:0007669"/>
    <property type="project" value="UniProtKB-SubCell"/>
</dbReference>
<dbReference type="FunFam" id="1.10.12.10:FF:000001">
    <property type="entry name" value="Probable enoyl-CoA hydratase, mitochondrial"/>
    <property type="match status" value="1"/>
</dbReference>
<comment type="subcellular location">
    <subcellularLocation>
        <location evidence="1">Mitochondrion</location>
    </subcellularLocation>
</comment>
<dbReference type="CDD" id="cd06558">
    <property type="entry name" value="crotonase-like"/>
    <property type="match status" value="1"/>
</dbReference>
<dbReference type="PANTHER" id="PTHR11941:SF171">
    <property type="entry name" value="SD19268P"/>
    <property type="match status" value="1"/>
</dbReference>
<dbReference type="eggNOG" id="KOG1679">
    <property type="taxonomic scope" value="Eukaryota"/>
</dbReference>
<dbReference type="OMA" id="YEQAHAW"/>
<keyword evidence="5" id="KW-0496">Mitochondrion</keyword>
<dbReference type="SUPFAM" id="SSF52096">
    <property type="entry name" value="ClpP/crotonase"/>
    <property type="match status" value="1"/>
</dbReference>
<evidence type="ECO:0000313" key="7">
    <source>
        <dbReference type="Ensembl" id="ENSCSAVP00000015534.1"/>
    </source>
</evidence>
<dbReference type="Gene3D" id="1.10.12.10">
    <property type="entry name" value="Lyase 2-enoyl-coa Hydratase, Chain A, domain 2"/>
    <property type="match status" value="1"/>
</dbReference>
<accession>H2ZD68</accession>